<dbReference type="STRING" id="1122155.SAMN02745158_01997"/>
<gene>
    <name evidence="2" type="ORF">SAMN02745158_01997</name>
</gene>
<dbReference type="EMBL" id="FQVI01000009">
    <property type="protein sequence ID" value="SHE93846.1"/>
    <property type="molecule type" value="Genomic_DNA"/>
</dbReference>
<evidence type="ECO:0000313" key="3">
    <source>
        <dbReference type="Proteomes" id="UP000184245"/>
    </source>
</evidence>
<evidence type="ECO:0000313" key="2">
    <source>
        <dbReference type="EMBL" id="SHE93846.1"/>
    </source>
</evidence>
<sequence length="206" mass="23679">MEEIKKEVCRKKWENFWYYHKFHVIIGVFAIAVIAVFVRDKVKQIDYDYTVAVVTGEGIPQDAIDELQSVLENIAADRNNDKKVHVLIQNYAIGDKNGESSNPQITMANQQKFIVDAQTGTSMILIYTDEVYEMYKDQSLFAVEGGIPVKMEECSAFADVKDGDSLRNLNISLRNIDESLWSKEKDLKAYYEDSERLLERFVDGDK</sequence>
<dbReference type="Proteomes" id="UP000184245">
    <property type="component" value="Unassembled WGS sequence"/>
</dbReference>
<keyword evidence="1" id="KW-0472">Membrane</keyword>
<keyword evidence="1" id="KW-1133">Transmembrane helix</keyword>
<reference evidence="2 3" key="1">
    <citation type="submission" date="2016-11" db="EMBL/GenBank/DDBJ databases">
        <authorList>
            <person name="Jaros S."/>
            <person name="Januszkiewicz K."/>
            <person name="Wedrychowicz H."/>
        </authorList>
    </citation>
    <scope>NUCLEOTIDE SEQUENCE [LARGE SCALE GENOMIC DNA]</scope>
    <source>
        <strain evidence="2 3">DSM 17459</strain>
    </source>
</reference>
<feature type="transmembrane region" description="Helical" evidence="1">
    <location>
        <begin position="20"/>
        <end position="38"/>
    </location>
</feature>
<proteinExistence type="predicted"/>
<organism evidence="2 3">
    <name type="scientific">Lactonifactor longoviformis DSM 17459</name>
    <dbReference type="NCBI Taxonomy" id="1122155"/>
    <lineage>
        <taxon>Bacteria</taxon>
        <taxon>Bacillati</taxon>
        <taxon>Bacillota</taxon>
        <taxon>Clostridia</taxon>
        <taxon>Eubacteriales</taxon>
        <taxon>Clostridiaceae</taxon>
        <taxon>Lactonifactor</taxon>
    </lineage>
</organism>
<name>A0A1M4XK95_9CLOT</name>
<dbReference type="AlphaFoldDB" id="A0A1M4XK95"/>
<protein>
    <submittedName>
        <fullName evidence="2">Uncharacterized protein</fullName>
    </submittedName>
</protein>
<keyword evidence="3" id="KW-1185">Reference proteome</keyword>
<evidence type="ECO:0000256" key="1">
    <source>
        <dbReference type="SAM" id="Phobius"/>
    </source>
</evidence>
<accession>A0A1M4XK95</accession>
<keyword evidence="1" id="KW-0812">Transmembrane</keyword>